<evidence type="ECO:0000313" key="1">
    <source>
        <dbReference type="EMBL" id="KAK4872028.1"/>
    </source>
</evidence>
<sequence length="582" mass="68976">MNGYVNTLKEVTINHEVPPIHRTGNLVNQEVKTKSIVMPLKFQMKSFFERNNLLQPTLDYMKSFQNNDKLTNFVQEELWKEKNQLYPNKIVLPYFLYIDDFEINNPLGSHSTKHSICNIYYSFLALSIEEIETENDKNVIFSVHFILGLVIGDNLGLNSFLNFNKSFSSHFFCRFCRASKEDTHKLSSEKNELIRTTANYEIDALNANFGVAKNSQLNSIPSFHVVNNYYADVMHNLFEGICHYIFCHIIDYFISMKYFDLDTLNDRKQNFEYGPTEIDNISFKIEPHHLKKWKLKMSAREMMTFTLYFPIMIGDLVPLDDPVWNFLLNVIEIVDMLLCFEFDILNISILEKKIEKHNNDYITLFNDTLKPKYHNLTHYPKLIRKSGPLRKFWCFKYEAKHRQFKIYSRIITSRKNICLTLTKKYELKFAHQLIIGTNFLKLHFNPNIKHKTLSNYKNIISKILHNTEISIEFYSQVQHNGIEYKKDNYLVVYNNDVLFYKMLEIVVVEEKTLLFFWFTFTDCTRSNSPTSYLFNKDCKRKTLTAPKGILQDDLASSTYYLHKNRVILNQNVNFTNYIMQII</sequence>
<evidence type="ECO:0000313" key="2">
    <source>
        <dbReference type="Proteomes" id="UP001353858"/>
    </source>
</evidence>
<dbReference type="EMBL" id="JARPUR010000008">
    <property type="protein sequence ID" value="KAK4872028.1"/>
    <property type="molecule type" value="Genomic_DNA"/>
</dbReference>
<dbReference type="AlphaFoldDB" id="A0AAN7QB50"/>
<protein>
    <submittedName>
        <fullName evidence="1">Uncharacterized protein</fullName>
    </submittedName>
</protein>
<organism evidence="1 2">
    <name type="scientific">Aquatica leii</name>
    <dbReference type="NCBI Taxonomy" id="1421715"/>
    <lineage>
        <taxon>Eukaryota</taxon>
        <taxon>Metazoa</taxon>
        <taxon>Ecdysozoa</taxon>
        <taxon>Arthropoda</taxon>
        <taxon>Hexapoda</taxon>
        <taxon>Insecta</taxon>
        <taxon>Pterygota</taxon>
        <taxon>Neoptera</taxon>
        <taxon>Endopterygota</taxon>
        <taxon>Coleoptera</taxon>
        <taxon>Polyphaga</taxon>
        <taxon>Elateriformia</taxon>
        <taxon>Elateroidea</taxon>
        <taxon>Lampyridae</taxon>
        <taxon>Luciolinae</taxon>
        <taxon>Aquatica</taxon>
    </lineage>
</organism>
<reference evidence="2" key="1">
    <citation type="submission" date="2023-01" db="EMBL/GenBank/DDBJ databases">
        <title>Key to firefly adult light organ development and bioluminescence: homeobox transcription factors regulate luciferase expression and transportation to peroxisome.</title>
        <authorList>
            <person name="Fu X."/>
        </authorList>
    </citation>
    <scope>NUCLEOTIDE SEQUENCE [LARGE SCALE GENOMIC DNA]</scope>
</reference>
<gene>
    <name evidence="1" type="ORF">RN001_016152</name>
</gene>
<accession>A0AAN7QB50</accession>
<keyword evidence="2" id="KW-1185">Reference proteome</keyword>
<comment type="caution">
    <text evidence="1">The sequence shown here is derived from an EMBL/GenBank/DDBJ whole genome shotgun (WGS) entry which is preliminary data.</text>
</comment>
<name>A0AAN7QB50_9COLE</name>
<dbReference type="Proteomes" id="UP001353858">
    <property type="component" value="Unassembled WGS sequence"/>
</dbReference>
<proteinExistence type="predicted"/>